<dbReference type="AlphaFoldDB" id="A0A938YBP3"/>
<feature type="transmembrane region" description="Helical" evidence="2">
    <location>
        <begin position="170"/>
        <end position="192"/>
    </location>
</feature>
<evidence type="ECO:0000256" key="1">
    <source>
        <dbReference type="SAM" id="MobiDB-lite"/>
    </source>
</evidence>
<evidence type="ECO:0000313" key="4">
    <source>
        <dbReference type="Proteomes" id="UP000663792"/>
    </source>
</evidence>
<name>A0A938YBP3_9ACTN</name>
<dbReference type="EMBL" id="JAERWK010000029">
    <property type="protein sequence ID" value="MBM9469545.1"/>
    <property type="molecule type" value="Genomic_DNA"/>
</dbReference>
<feature type="transmembrane region" description="Helical" evidence="2">
    <location>
        <begin position="40"/>
        <end position="58"/>
    </location>
</feature>
<feature type="transmembrane region" description="Helical" evidence="2">
    <location>
        <begin position="198"/>
        <end position="216"/>
    </location>
</feature>
<evidence type="ECO:0000256" key="2">
    <source>
        <dbReference type="SAM" id="Phobius"/>
    </source>
</evidence>
<feature type="transmembrane region" description="Helical" evidence="2">
    <location>
        <begin position="133"/>
        <end position="158"/>
    </location>
</feature>
<evidence type="ECO:0008006" key="5">
    <source>
        <dbReference type="Google" id="ProtNLM"/>
    </source>
</evidence>
<evidence type="ECO:0000313" key="3">
    <source>
        <dbReference type="EMBL" id="MBM9469545.1"/>
    </source>
</evidence>
<organism evidence="3 4">
    <name type="scientific">Nakamurella leprariae</name>
    <dbReference type="NCBI Taxonomy" id="2803911"/>
    <lineage>
        <taxon>Bacteria</taxon>
        <taxon>Bacillati</taxon>
        <taxon>Actinomycetota</taxon>
        <taxon>Actinomycetes</taxon>
        <taxon>Nakamurellales</taxon>
        <taxon>Nakamurellaceae</taxon>
        <taxon>Nakamurella</taxon>
    </lineage>
</organism>
<feature type="region of interest" description="Disordered" evidence="1">
    <location>
        <begin position="301"/>
        <end position="330"/>
    </location>
</feature>
<gene>
    <name evidence="3" type="ORF">JL106_19860</name>
</gene>
<dbReference type="Proteomes" id="UP000663792">
    <property type="component" value="Unassembled WGS sequence"/>
</dbReference>
<feature type="transmembrane region" description="Helical" evidence="2">
    <location>
        <begin position="107"/>
        <end position="127"/>
    </location>
</feature>
<keyword evidence="4" id="KW-1185">Reference proteome</keyword>
<feature type="transmembrane region" description="Helical" evidence="2">
    <location>
        <begin position="223"/>
        <end position="241"/>
    </location>
</feature>
<sequence length="330" mass="35215">MRAELWRSVDWSGPSALLAAPDGSDPTADDPIVIDILDPVLWLFIGLLVTFVATRLVTRRIRARSNRPMPVDEAAADRGPGTGAAPPPAADGGKGLLRNISFGGVHVHHQVFGILLMLFAGVMLIAATPTGGWLNAVAVIFGVGVSLAFDEFALWLHLEDVYWTPEGRKSVDAIFIVLAVTGVLIGGVDVFPEVGPHWGLPIGITVVLLLAIVCLLKGKISTGLVGIALFPIAIVGAVRLAKPSSWWAHRWYRRRLKARRRAERRFGPAYEARWNRVRDFVAGAPSLPVLVHRTGAHTGPEIGDTVGDMAAPGSTKVPSSPGRPDGQSAS</sequence>
<protein>
    <recommendedName>
        <fullName evidence="5">Integral membrane protein</fullName>
    </recommendedName>
</protein>
<feature type="region of interest" description="Disordered" evidence="1">
    <location>
        <begin position="68"/>
        <end position="89"/>
    </location>
</feature>
<comment type="caution">
    <text evidence="3">The sequence shown here is derived from an EMBL/GenBank/DDBJ whole genome shotgun (WGS) entry which is preliminary data.</text>
</comment>
<keyword evidence="2" id="KW-0812">Transmembrane</keyword>
<accession>A0A938YBP3</accession>
<reference evidence="3" key="1">
    <citation type="submission" date="2021-01" db="EMBL/GenBank/DDBJ databases">
        <title>YIM 132084 draft genome.</title>
        <authorList>
            <person name="An D."/>
        </authorList>
    </citation>
    <scope>NUCLEOTIDE SEQUENCE</scope>
    <source>
        <strain evidence="3">YIM 132084</strain>
    </source>
</reference>
<dbReference type="RefSeq" id="WP_205262508.1">
    <property type="nucleotide sequence ID" value="NZ_JAERWK010000029.1"/>
</dbReference>
<keyword evidence="2" id="KW-1133">Transmembrane helix</keyword>
<proteinExistence type="predicted"/>
<keyword evidence="2" id="KW-0472">Membrane</keyword>